<evidence type="ECO:0000313" key="10">
    <source>
        <dbReference type="Proteomes" id="UP000222542"/>
    </source>
</evidence>
<dbReference type="PANTHER" id="PTHR43097">
    <property type="entry name" value="GLUTAMINE-TRNA LIGASE"/>
    <property type="match status" value="1"/>
</dbReference>
<evidence type="ECO:0000256" key="5">
    <source>
        <dbReference type="ARBA" id="ARBA00023146"/>
    </source>
</evidence>
<accession>A0A2G2YTG9</accession>
<dbReference type="InterPro" id="IPR042559">
    <property type="entry name" value="Gln-tRNA-synth_Ib_RNA-bd_N_2"/>
</dbReference>
<evidence type="ECO:0000256" key="1">
    <source>
        <dbReference type="ARBA" id="ARBA00022598"/>
    </source>
</evidence>
<keyword evidence="5 6" id="KW-0030">Aminoacyl-tRNA synthetase</keyword>
<evidence type="ECO:0000256" key="4">
    <source>
        <dbReference type="ARBA" id="ARBA00022917"/>
    </source>
</evidence>
<dbReference type="EMBL" id="AYRZ02000009">
    <property type="protein sequence ID" value="PHT73067.1"/>
    <property type="molecule type" value="Genomic_DNA"/>
</dbReference>
<evidence type="ECO:0008006" key="11">
    <source>
        <dbReference type="Google" id="ProtNLM"/>
    </source>
</evidence>
<dbReference type="STRING" id="4072.A0A2G2YTG9"/>
<protein>
    <recommendedName>
        <fullName evidence="11">Glutamine--tRNA ligase</fullName>
    </recommendedName>
</protein>
<dbReference type="InterPro" id="IPR050132">
    <property type="entry name" value="Gln/Glu-tRNA_Ligase"/>
</dbReference>
<dbReference type="Gene3D" id="1.10.10.2420">
    <property type="match status" value="1"/>
</dbReference>
<keyword evidence="4 6" id="KW-0648">Protein biosynthesis</keyword>
<dbReference type="FunFam" id="1.10.10.2420:FF:000001">
    <property type="entry name" value="Glutamine--tRNA ligase cytoplasmic"/>
    <property type="match status" value="1"/>
</dbReference>
<dbReference type="Gene3D" id="1.10.8.1290">
    <property type="entry name" value="Glutaminyl-tRNA synthetase, non-specific RNA binding region part 1, domain 1"/>
    <property type="match status" value="1"/>
</dbReference>
<dbReference type="PANTHER" id="PTHR43097:SF4">
    <property type="entry name" value="GLUTAMINE--TRNA LIGASE"/>
    <property type="match status" value="1"/>
</dbReference>
<dbReference type="Gramene" id="PHT73067">
    <property type="protein sequence ID" value="PHT73067"/>
    <property type="gene ID" value="T459_23852"/>
</dbReference>
<dbReference type="InterPro" id="IPR042558">
    <property type="entry name" value="Gln-tRNA-synth_Ib_RNA-bd_N_1"/>
</dbReference>
<evidence type="ECO:0000259" key="7">
    <source>
        <dbReference type="Pfam" id="PF00749"/>
    </source>
</evidence>
<evidence type="ECO:0000256" key="2">
    <source>
        <dbReference type="ARBA" id="ARBA00022741"/>
    </source>
</evidence>
<gene>
    <name evidence="9" type="ORF">T459_23852</name>
</gene>
<keyword evidence="3 6" id="KW-0067">ATP-binding</keyword>
<keyword evidence="1 6" id="KW-0436">Ligase</keyword>
<keyword evidence="2 6" id="KW-0547">Nucleotide-binding</keyword>
<organism evidence="9 10">
    <name type="scientific">Capsicum annuum</name>
    <name type="common">Capsicum pepper</name>
    <dbReference type="NCBI Taxonomy" id="4072"/>
    <lineage>
        <taxon>Eukaryota</taxon>
        <taxon>Viridiplantae</taxon>
        <taxon>Streptophyta</taxon>
        <taxon>Embryophyta</taxon>
        <taxon>Tracheophyta</taxon>
        <taxon>Spermatophyta</taxon>
        <taxon>Magnoliopsida</taxon>
        <taxon>eudicotyledons</taxon>
        <taxon>Gunneridae</taxon>
        <taxon>Pentapetalae</taxon>
        <taxon>asterids</taxon>
        <taxon>lamiids</taxon>
        <taxon>Solanales</taxon>
        <taxon>Solanaceae</taxon>
        <taxon>Solanoideae</taxon>
        <taxon>Capsiceae</taxon>
        <taxon>Capsicum</taxon>
    </lineage>
</organism>
<dbReference type="GO" id="GO:0005524">
    <property type="term" value="F:ATP binding"/>
    <property type="evidence" value="ECO:0007669"/>
    <property type="project" value="UniProtKB-KW"/>
</dbReference>
<sequence length="252" mass="28665">MCGSSFVFSILQIKTPMQLETAFAYLFASASENLKVHDFEEACGVGVEVSKEDIERAVSEVFEEKRANILEQRYKTNVGELFGHVRKKLPWADSNVVKVHTEVYFSDRSVLRACSSKDLLEKHMKATGGKVQTCFPPKPNGFLYIGHAKAMFVDFGLTKERGGGCYLRIILISRIDKDVIYEDYDKHVQVLVEHSVHQIYESCWGIEKLTDTMKLVKQVIDSGKWILVPDHDFIEQMVIIAHSEGTIFLSHE</sequence>
<dbReference type="InterPro" id="IPR020058">
    <property type="entry name" value="Glu/Gln-tRNA-synth_Ib_cat-dom"/>
</dbReference>
<feature type="domain" description="Glutaminyl-tRNA synthetase class Ib non-specific RNA-binding" evidence="8">
    <location>
        <begin position="12"/>
        <end position="93"/>
    </location>
</feature>
<evidence type="ECO:0000313" key="9">
    <source>
        <dbReference type="EMBL" id="PHT73067.1"/>
    </source>
</evidence>
<dbReference type="AlphaFoldDB" id="A0A2G2YTG9"/>
<dbReference type="GO" id="GO:0005737">
    <property type="term" value="C:cytoplasm"/>
    <property type="evidence" value="ECO:0007669"/>
    <property type="project" value="InterPro"/>
</dbReference>
<name>A0A2G2YTG9_CAPAN</name>
<dbReference type="Gene3D" id="3.40.50.620">
    <property type="entry name" value="HUPs"/>
    <property type="match status" value="1"/>
</dbReference>
<comment type="similarity">
    <text evidence="6">Belongs to the class-I aminoacyl-tRNA synthetase family.</text>
</comment>
<dbReference type="GO" id="GO:0004812">
    <property type="term" value="F:aminoacyl-tRNA ligase activity"/>
    <property type="evidence" value="ECO:0007669"/>
    <property type="project" value="UniProtKB-KW"/>
</dbReference>
<dbReference type="InterPro" id="IPR014729">
    <property type="entry name" value="Rossmann-like_a/b/a_fold"/>
</dbReference>
<evidence type="ECO:0000259" key="8">
    <source>
        <dbReference type="Pfam" id="PF04558"/>
    </source>
</evidence>
<dbReference type="SUPFAM" id="SSF52374">
    <property type="entry name" value="Nucleotidylyl transferase"/>
    <property type="match status" value="1"/>
</dbReference>
<comment type="caution">
    <text evidence="9">The sequence shown here is derived from an EMBL/GenBank/DDBJ whole genome shotgun (WGS) entry which is preliminary data.</text>
</comment>
<dbReference type="Proteomes" id="UP000222542">
    <property type="component" value="Unassembled WGS sequence"/>
</dbReference>
<feature type="domain" description="Glutamyl/glutaminyl-tRNA synthetase class Ib catalytic" evidence="7">
    <location>
        <begin position="130"/>
        <end position="169"/>
    </location>
</feature>
<dbReference type="InterPro" id="IPR007639">
    <property type="entry name" value="Gln-tRNA-synth_Ib_RNA-bd_N"/>
</dbReference>
<dbReference type="Pfam" id="PF04558">
    <property type="entry name" value="tRNA_synt_1c_R1"/>
    <property type="match status" value="1"/>
</dbReference>
<reference evidence="9 10" key="1">
    <citation type="journal article" date="2014" name="Nat. Genet.">
        <title>Genome sequence of the hot pepper provides insights into the evolution of pungency in Capsicum species.</title>
        <authorList>
            <person name="Kim S."/>
            <person name="Park M."/>
            <person name="Yeom S.I."/>
            <person name="Kim Y.M."/>
            <person name="Lee J.M."/>
            <person name="Lee H.A."/>
            <person name="Seo E."/>
            <person name="Choi J."/>
            <person name="Cheong K."/>
            <person name="Kim K.T."/>
            <person name="Jung K."/>
            <person name="Lee G.W."/>
            <person name="Oh S.K."/>
            <person name="Bae C."/>
            <person name="Kim S.B."/>
            <person name="Lee H.Y."/>
            <person name="Kim S.Y."/>
            <person name="Kim M.S."/>
            <person name="Kang B.C."/>
            <person name="Jo Y.D."/>
            <person name="Yang H.B."/>
            <person name="Jeong H.J."/>
            <person name="Kang W.H."/>
            <person name="Kwon J.K."/>
            <person name="Shin C."/>
            <person name="Lim J.Y."/>
            <person name="Park J.H."/>
            <person name="Huh J.H."/>
            <person name="Kim J.S."/>
            <person name="Kim B.D."/>
            <person name="Cohen O."/>
            <person name="Paran I."/>
            <person name="Suh M.C."/>
            <person name="Lee S.B."/>
            <person name="Kim Y.K."/>
            <person name="Shin Y."/>
            <person name="Noh S.J."/>
            <person name="Park J."/>
            <person name="Seo Y.S."/>
            <person name="Kwon S.Y."/>
            <person name="Kim H.A."/>
            <person name="Park J.M."/>
            <person name="Kim H.J."/>
            <person name="Choi S.B."/>
            <person name="Bosland P.W."/>
            <person name="Reeves G."/>
            <person name="Jo S.H."/>
            <person name="Lee B.W."/>
            <person name="Cho H.T."/>
            <person name="Choi H.S."/>
            <person name="Lee M.S."/>
            <person name="Yu Y."/>
            <person name="Do Choi Y."/>
            <person name="Park B.S."/>
            <person name="van Deynze A."/>
            <person name="Ashrafi H."/>
            <person name="Hill T."/>
            <person name="Kim W.T."/>
            <person name="Pai H.S."/>
            <person name="Ahn H.K."/>
            <person name="Yeam I."/>
            <person name="Giovannoni J.J."/>
            <person name="Rose J.K."/>
            <person name="Sorensen I."/>
            <person name="Lee S.J."/>
            <person name="Kim R.W."/>
            <person name="Choi I.Y."/>
            <person name="Choi B.S."/>
            <person name="Lim J.S."/>
            <person name="Lee Y.H."/>
            <person name="Choi D."/>
        </authorList>
    </citation>
    <scope>NUCLEOTIDE SEQUENCE [LARGE SCALE GENOMIC DNA]</scope>
    <source>
        <strain evidence="10">cv. CM334</strain>
    </source>
</reference>
<evidence type="ECO:0000256" key="3">
    <source>
        <dbReference type="ARBA" id="ARBA00022840"/>
    </source>
</evidence>
<dbReference type="Pfam" id="PF00749">
    <property type="entry name" value="tRNA-synt_1c"/>
    <property type="match status" value="1"/>
</dbReference>
<reference evidence="9 10" key="2">
    <citation type="journal article" date="2017" name="Genome Biol.">
        <title>New reference genome sequences of hot pepper reveal the massive evolution of plant disease-resistance genes by retroduplication.</title>
        <authorList>
            <person name="Kim S."/>
            <person name="Park J."/>
            <person name="Yeom S.I."/>
            <person name="Kim Y.M."/>
            <person name="Seo E."/>
            <person name="Kim K.T."/>
            <person name="Kim M.S."/>
            <person name="Lee J.M."/>
            <person name="Cheong K."/>
            <person name="Shin H.S."/>
            <person name="Kim S.B."/>
            <person name="Han K."/>
            <person name="Lee J."/>
            <person name="Park M."/>
            <person name="Lee H.A."/>
            <person name="Lee H.Y."/>
            <person name="Lee Y."/>
            <person name="Oh S."/>
            <person name="Lee J.H."/>
            <person name="Choi E."/>
            <person name="Choi E."/>
            <person name="Lee S.E."/>
            <person name="Jeon J."/>
            <person name="Kim H."/>
            <person name="Choi G."/>
            <person name="Song H."/>
            <person name="Lee J."/>
            <person name="Lee S.C."/>
            <person name="Kwon J.K."/>
            <person name="Lee H.Y."/>
            <person name="Koo N."/>
            <person name="Hong Y."/>
            <person name="Kim R.W."/>
            <person name="Kang W.H."/>
            <person name="Huh J.H."/>
            <person name="Kang B.C."/>
            <person name="Yang T.J."/>
            <person name="Lee Y.H."/>
            <person name="Bennetzen J.L."/>
            <person name="Choi D."/>
        </authorList>
    </citation>
    <scope>NUCLEOTIDE SEQUENCE [LARGE SCALE GENOMIC DNA]</scope>
    <source>
        <strain evidence="10">cv. CM334</strain>
    </source>
</reference>
<evidence type="ECO:0000256" key="6">
    <source>
        <dbReference type="RuleBase" id="RU363037"/>
    </source>
</evidence>
<keyword evidence="10" id="KW-1185">Reference proteome</keyword>
<dbReference type="GO" id="GO:0006418">
    <property type="term" value="P:tRNA aminoacylation for protein translation"/>
    <property type="evidence" value="ECO:0007669"/>
    <property type="project" value="InterPro"/>
</dbReference>
<proteinExistence type="inferred from homology"/>